<dbReference type="Pfam" id="PF01108">
    <property type="entry name" value="Tissue_fac"/>
    <property type="match status" value="1"/>
</dbReference>
<keyword evidence="1" id="KW-0472">Membrane</keyword>
<dbReference type="SUPFAM" id="SSF49265">
    <property type="entry name" value="Fibronectin type III"/>
    <property type="match status" value="1"/>
</dbReference>
<dbReference type="AlphaFoldDB" id="A0A6F9DIS8"/>
<dbReference type="InterPro" id="IPR036116">
    <property type="entry name" value="FN3_sf"/>
</dbReference>
<protein>
    <submittedName>
        <fullName evidence="4">Uncharacterized protein LOC100185317</fullName>
    </submittedName>
</protein>
<feature type="chain" id="PRO_5026338712" evidence="2">
    <location>
        <begin position="17"/>
        <end position="481"/>
    </location>
</feature>
<accession>A0A6F9DIS8</accession>
<reference evidence="4" key="1">
    <citation type="submission" date="2020-04" db="EMBL/GenBank/DDBJ databases">
        <authorList>
            <person name="Neveu A P."/>
        </authorList>
    </citation>
    <scope>NUCLEOTIDE SEQUENCE</scope>
    <source>
        <tissue evidence="4">Whole embryo</tissue>
    </source>
</reference>
<gene>
    <name evidence="4" type="primary">LOC100185317</name>
</gene>
<feature type="transmembrane region" description="Helical" evidence="1">
    <location>
        <begin position="265"/>
        <end position="291"/>
    </location>
</feature>
<evidence type="ECO:0000256" key="2">
    <source>
        <dbReference type="SAM" id="SignalP"/>
    </source>
</evidence>
<dbReference type="InterPro" id="IPR013783">
    <property type="entry name" value="Ig-like_fold"/>
</dbReference>
<dbReference type="GO" id="GO:0005886">
    <property type="term" value="C:plasma membrane"/>
    <property type="evidence" value="ECO:0007669"/>
    <property type="project" value="TreeGrafter"/>
</dbReference>
<evidence type="ECO:0000313" key="4">
    <source>
        <dbReference type="EMBL" id="CAB3262930.1"/>
    </source>
</evidence>
<evidence type="ECO:0000259" key="3">
    <source>
        <dbReference type="Pfam" id="PF01108"/>
    </source>
</evidence>
<keyword evidence="2" id="KW-0732">Signal</keyword>
<feature type="domain" description="Fibronectin type-III" evidence="3">
    <location>
        <begin position="30"/>
        <end position="109"/>
    </location>
</feature>
<feature type="signal peptide" evidence="2">
    <location>
        <begin position="1"/>
        <end position="16"/>
    </location>
</feature>
<dbReference type="PANTHER" id="PTHR20859:SF84">
    <property type="entry name" value="INTERFERON ALPHA_BETA RECEPTOR 2"/>
    <property type="match status" value="1"/>
</dbReference>
<organism evidence="4">
    <name type="scientific">Phallusia mammillata</name>
    <dbReference type="NCBI Taxonomy" id="59560"/>
    <lineage>
        <taxon>Eukaryota</taxon>
        <taxon>Metazoa</taxon>
        <taxon>Chordata</taxon>
        <taxon>Tunicata</taxon>
        <taxon>Ascidiacea</taxon>
        <taxon>Phlebobranchia</taxon>
        <taxon>Ascidiidae</taxon>
        <taxon>Phallusia</taxon>
    </lineage>
</organism>
<proteinExistence type="evidence at transcript level"/>
<keyword evidence="1" id="KW-1133">Transmembrane helix</keyword>
<dbReference type="GO" id="GO:0004896">
    <property type="term" value="F:cytokine receptor activity"/>
    <property type="evidence" value="ECO:0007669"/>
    <property type="project" value="TreeGrafter"/>
</dbReference>
<evidence type="ECO:0000256" key="1">
    <source>
        <dbReference type="SAM" id="Phobius"/>
    </source>
</evidence>
<dbReference type="EMBL" id="LR787068">
    <property type="protein sequence ID" value="CAB3262930.1"/>
    <property type="molecule type" value="mRNA"/>
</dbReference>
<dbReference type="InterPro" id="IPR050650">
    <property type="entry name" value="Type-II_Cytokine-TF_Rcpt"/>
</dbReference>
<name>A0A6F9DIS8_9ASCI</name>
<dbReference type="PANTHER" id="PTHR20859">
    <property type="entry name" value="INTERFERON/INTERLEUKIN RECEPTOR"/>
    <property type="match status" value="1"/>
</dbReference>
<sequence>MKVLVLFLVTLQVIGGNCNNASKMAEKTVKNETDAVAVASNLRITTLDFVHTLWWDPLDDDNDGKRHYTVFYADYYFEKPWTPLKNCVDVTHTNCVIDVYFDPLETYYLWVTDQGISLGEDDLHQRDDVIMYSAIEELLHKTLKFSAPHFDAHREKNRVDITFRQIRHPWWNGKTMAEYVYKTMGERPKLKVMYYTCDDPIQPNCGKDEQQANYQEHLMKDNKMTLTTSAKDSDTLCLDVHLVFDEHVGNITSNHTKVCLPPESIFAPITPFVVASGFLFLLLIFFVYLFCRQNGKKVCWRALKIRQIEFPRPLDEILRERPNERTSELIMLDNTEESYEPLPVQFTASPHTDVTHRNDDVIVVSGQQTQVPLGQEETQITILSSPNEENELTQQTYLKATDLAFFPGCADESAVTYGSIISMEEESAESSVQYMTLTERLSSSLNVNNNNKQIYQHVCTSECGYLDKDSLTYALPCQNCV</sequence>
<dbReference type="InterPro" id="IPR003961">
    <property type="entry name" value="FN3_dom"/>
</dbReference>
<keyword evidence="1" id="KW-0812">Transmembrane</keyword>
<dbReference type="Gene3D" id="2.60.40.10">
    <property type="entry name" value="Immunoglobulins"/>
    <property type="match status" value="1"/>
</dbReference>